<dbReference type="SMART" id="SM00245">
    <property type="entry name" value="TSPc"/>
    <property type="match status" value="1"/>
</dbReference>
<evidence type="ECO:0000313" key="8">
    <source>
        <dbReference type="EMBL" id="HIV98721.1"/>
    </source>
</evidence>
<dbReference type="SUPFAM" id="SSF50156">
    <property type="entry name" value="PDZ domain-like"/>
    <property type="match status" value="1"/>
</dbReference>
<dbReference type="InterPro" id="IPR036034">
    <property type="entry name" value="PDZ_sf"/>
</dbReference>
<dbReference type="AlphaFoldDB" id="A0A9D1PS58"/>
<feature type="domain" description="PDZ" evidence="7">
    <location>
        <begin position="92"/>
        <end position="171"/>
    </location>
</feature>
<dbReference type="CDD" id="cd06782">
    <property type="entry name" value="cpPDZ_CPP-like"/>
    <property type="match status" value="1"/>
</dbReference>
<evidence type="ECO:0000256" key="3">
    <source>
        <dbReference type="ARBA" id="ARBA00022801"/>
    </source>
</evidence>
<reference evidence="8" key="1">
    <citation type="journal article" date="2021" name="PeerJ">
        <title>Extensive microbial diversity within the chicken gut microbiome revealed by metagenomics and culture.</title>
        <authorList>
            <person name="Gilroy R."/>
            <person name="Ravi A."/>
            <person name="Getino M."/>
            <person name="Pursley I."/>
            <person name="Horton D.L."/>
            <person name="Alikhan N.F."/>
            <person name="Baker D."/>
            <person name="Gharbi K."/>
            <person name="Hall N."/>
            <person name="Watson M."/>
            <person name="Adriaenssens E.M."/>
            <person name="Foster-Nyarko E."/>
            <person name="Jarju S."/>
            <person name="Secka A."/>
            <person name="Antonio M."/>
            <person name="Oren A."/>
            <person name="Chaudhuri R.R."/>
            <person name="La Ragione R."/>
            <person name="Hildebrand F."/>
            <person name="Pallen M.J."/>
        </authorList>
    </citation>
    <scope>NUCLEOTIDE SEQUENCE</scope>
    <source>
        <strain evidence="8">Gambia11-129</strain>
    </source>
</reference>
<dbReference type="Gene3D" id="2.30.42.10">
    <property type="match status" value="1"/>
</dbReference>
<dbReference type="GO" id="GO:0007165">
    <property type="term" value="P:signal transduction"/>
    <property type="evidence" value="ECO:0007669"/>
    <property type="project" value="TreeGrafter"/>
</dbReference>
<dbReference type="InterPro" id="IPR001478">
    <property type="entry name" value="PDZ"/>
</dbReference>
<comment type="caution">
    <text evidence="8">The sequence shown here is derived from an EMBL/GenBank/DDBJ whole genome shotgun (WGS) entry which is preliminary data.</text>
</comment>
<evidence type="ECO:0000256" key="2">
    <source>
        <dbReference type="ARBA" id="ARBA00022670"/>
    </source>
</evidence>
<keyword evidence="4 5" id="KW-0720">Serine protease</keyword>
<dbReference type="GO" id="GO:0008236">
    <property type="term" value="F:serine-type peptidase activity"/>
    <property type="evidence" value="ECO:0007669"/>
    <property type="project" value="UniProtKB-KW"/>
</dbReference>
<dbReference type="GO" id="GO:0030288">
    <property type="term" value="C:outer membrane-bounded periplasmic space"/>
    <property type="evidence" value="ECO:0007669"/>
    <property type="project" value="TreeGrafter"/>
</dbReference>
<dbReference type="InterPro" id="IPR029045">
    <property type="entry name" value="ClpP/crotonase-like_dom_sf"/>
</dbReference>
<dbReference type="Gene3D" id="3.30.750.44">
    <property type="match status" value="1"/>
</dbReference>
<keyword evidence="2 5" id="KW-0645">Protease</keyword>
<evidence type="ECO:0000259" key="7">
    <source>
        <dbReference type="PROSITE" id="PS50106"/>
    </source>
</evidence>
<dbReference type="PANTHER" id="PTHR32060:SF22">
    <property type="entry name" value="CARBOXYL-TERMINAL-PROCESSING PEPTIDASE 3, CHLOROPLASTIC"/>
    <property type="match status" value="1"/>
</dbReference>
<feature type="chain" id="PRO_5039592159" evidence="6">
    <location>
        <begin position="20"/>
        <end position="468"/>
    </location>
</feature>
<dbReference type="InterPro" id="IPR005151">
    <property type="entry name" value="Tail-specific_protease"/>
</dbReference>
<dbReference type="Pfam" id="PF03572">
    <property type="entry name" value="Peptidase_S41"/>
    <property type="match status" value="1"/>
</dbReference>
<feature type="signal peptide" evidence="6">
    <location>
        <begin position="1"/>
        <end position="19"/>
    </location>
</feature>
<dbReference type="GO" id="GO:0006508">
    <property type="term" value="P:proteolysis"/>
    <property type="evidence" value="ECO:0007669"/>
    <property type="project" value="UniProtKB-KW"/>
</dbReference>
<sequence>MKKISCMMLIFSLFSSLFAYGEKESASYQSTYSTKEEKNISEILYSVSNLYSFLDKNFLYEIDNDEVSDALISALVNSLGDEYSYFVKSDEADDFEQDLNGEYSGIGTYVSKMNPAFIDAGNPETYMLKIVSPFPGGPADRAGLMSGDMIFSINGEDITAMDADEAAKMLRGKKGEEMVLGVYRNGIEFELTVVPEDVVTPNSASTVLLDDVGYLAISTFNEMTAESVKEHLKNLEKAGITALIIDLRNNSGGIVDAALEISDFFLSEGTMVSLRYKDSSGNPDIRYTANKETLVSSSTPVVLLVNGGTASASEIMTASLADNGRATVIGSNTFGKGIMQTVIPYSGGFVRFTSADYYTPNDVSINKTGIRPDIEIPEKTLSEEETKIYVDIINNGEIDEFIKEHPSYSIENVELFVSGYSEEIDKTFLAQLIQSEYFYRMPAHERPVVSYEYDDVLKAALRLLGKDI</sequence>
<dbReference type="SMART" id="SM00228">
    <property type="entry name" value="PDZ"/>
    <property type="match status" value="1"/>
</dbReference>
<dbReference type="Gene3D" id="3.90.226.10">
    <property type="entry name" value="2-enoyl-CoA Hydratase, Chain A, domain 1"/>
    <property type="match status" value="1"/>
</dbReference>
<dbReference type="InterPro" id="IPR004447">
    <property type="entry name" value="Peptidase_S41A"/>
</dbReference>
<evidence type="ECO:0000256" key="6">
    <source>
        <dbReference type="SAM" id="SignalP"/>
    </source>
</evidence>
<reference evidence="8" key="2">
    <citation type="submission" date="2021-04" db="EMBL/GenBank/DDBJ databases">
        <authorList>
            <person name="Gilroy R."/>
        </authorList>
    </citation>
    <scope>NUCLEOTIDE SEQUENCE</scope>
    <source>
        <strain evidence="8">Gambia11-129</strain>
    </source>
</reference>
<evidence type="ECO:0000313" key="9">
    <source>
        <dbReference type="Proteomes" id="UP000823936"/>
    </source>
</evidence>
<keyword evidence="3 5" id="KW-0378">Hydrolase</keyword>
<dbReference type="NCBIfam" id="TIGR00225">
    <property type="entry name" value="prc"/>
    <property type="match status" value="1"/>
</dbReference>
<evidence type="ECO:0000256" key="4">
    <source>
        <dbReference type="ARBA" id="ARBA00022825"/>
    </source>
</evidence>
<comment type="similarity">
    <text evidence="1 5">Belongs to the peptidase S41A family.</text>
</comment>
<dbReference type="GO" id="GO:0004175">
    <property type="term" value="F:endopeptidase activity"/>
    <property type="evidence" value="ECO:0007669"/>
    <property type="project" value="TreeGrafter"/>
</dbReference>
<dbReference type="PANTHER" id="PTHR32060">
    <property type="entry name" value="TAIL-SPECIFIC PROTEASE"/>
    <property type="match status" value="1"/>
</dbReference>
<accession>A0A9D1PS58</accession>
<dbReference type="EMBL" id="DXHU01000013">
    <property type="protein sequence ID" value="HIV98721.1"/>
    <property type="molecule type" value="Genomic_DNA"/>
</dbReference>
<dbReference type="CDD" id="cd07560">
    <property type="entry name" value="Peptidase_S41_CPP"/>
    <property type="match status" value="1"/>
</dbReference>
<dbReference type="Pfam" id="PF17820">
    <property type="entry name" value="PDZ_6"/>
    <property type="match status" value="1"/>
</dbReference>
<gene>
    <name evidence="8" type="ORF">IAB12_02940</name>
</gene>
<proteinExistence type="inferred from homology"/>
<protein>
    <submittedName>
        <fullName evidence="8">S41 family peptidase</fullName>
    </submittedName>
</protein>
<dbReference type="SUPFAM" id="SSF52096">
    <property type="entry name" value="ClpP/crotonase"/>
    <property type="match status" value="1"/>
</dbReference>
<dbReference type="PROSITE" id="PS50106">
    <property type="entry name" value="PDZ"/>
    <property type="match status" value="1"/>
</dbReference>
<dbReference type="Proteomes" id="UP000823936">
    <property type="component" value="Unassembled WGS sequence"/>
</dbReference>
<keyword evidence="6" id="KW-0732">Signal</keyword>
<dbReference type="InterPro" id="IPR041489">
    <property type="entry name" value="PDZ_6"/>
</dbReference>
<evidence type="ECO:0000256" key="1">
    <source>
        <dbReference type="ARBA" id="ARBA00009179"/>
    </source>
</evidence>
<name>A0A9D1PS58_9SPIO</name>
<organism evidence="8 9">
    <name type="scientific">Candidatus Ornithospirochaeta avicola</name>
    <dbReference type="NCBI Taxonomy" id="2840896"/>
    <lineage>
        <taxon>Bacteria</taxon>
        <taxon>Pseudomonadati</taxon>
        <taxon>Spirochaetota</taxon>
        <taxon>Spirochaetia</taxon>
        <taxon>Spirochaetales</taxon>
        <taxon>Spirochaetaceae</taxon>
        <taxon>Spirochaetaceae incertae sedis</taxon>
        <taxon>Candidatus Ornithospirochaeta</taxon>
    </lineage>
</organism>
<evidence type="ECO:0000256" key="5">
    <source>
        <dbReference type="RuleBase" id="RU004404"/>
    </source>
</evidence>